<keyword evidence="5" id="KW-0479">Metal-binding</keyword>
<dbReference type="GO" id="GO:0046872">
    <property type="term" value="F:metal ion binding"/>
    <property type="evidence" value="ECO:0007669"/>
    <property type="project" value="UniProtKB-KW"/>
</dbReference>
<comment type="similarity">
    <text evidence="2">Belongs to the class-V pyridoxal-phosphate-dependent aminotransferase family. NifS/IscS subfamily.</text>
</comment>
<evidence type="ECO:0000256" key="4">
    <source>
        <dbReference type="ARBA" id="ARBA00022679"/>
    </source>
</evidence>
<evidence type="ECO:0000256" key="9">
    <source>
        <dbReference type="ARBA" id="ARBA00050776"/>
    </source>
</evidence>
<keyword evidence="8" id="KW-0411">Iron-sulfur</keyword>
<dbReference type="GO" id="GO:0031071">
    <property type="term" value="F:cysteine desulfurase activity"/>
    <property type="evidence" value="ECO:0007669"/>
    <property type="project" value="UniProtKB-EC"/>
</dbReference>
<dbReference type="InterPro" id="IPR015421">
    <property type="entry name" value="PyrdxlP-dep_Trfase_major"/>
</dbReference>
<sequence length="400" mass="43545">MQKVYLDYAATTPVLPEVIEVMKPYWSEKFGNASSLHSSGREARVAVEESRKIVAKILNCEPEEIIFTGTTTTSDNLAILGVVRGLWNVREKTHLITTQIEHHAVLDTFKYLEKQGFTVKYLPVDKYGVVDLEELERAIKPETVLVSVMYANNEIGTIQPLSEVSAKCNPSTSLGARVQGAKFGTKIYIHTDAAAVAEYLDLDVKKLGVDLLTLGSHKFGGPKGVGILYIRKGTKISPITFGGHHENGLWPGTEPTPLIVGCAKALELAQLKVQSSKFKVTELRDKLIKGVLGKVSGTILTGHPTQRLPDIASFIFKGAEGEAILLRLDAEGIMVSSGSACTSGDLRPSHVLLAMGIAAEDAHGSIRFSLGRGTTEEEIDYVLEVLPRIITDLRRMTPNI</sequence>
<comment type="caution">
    <text evidence="12">The sequence shown here is derived from an EMBL/GenBank/DDBJ whole genome shotgun (WGS) entry which is preliminary data.</text>
</comment>
<gene>
    <name evidence="12" type="ORF">COT03_00600</name>
</gene>
<name>A0A2M6YRV8_9BACT</name>
<organism evidence="12 13">
    <name type="scientific">Candidatus Shapirobacteria bacterium CG07_land_8_20_14_0_80_39_18</name>
    <dbReference type="NCBI Taxonomy" id="1974882"/>
    <lineage>
        <taxon>Bacteria</taxon>
        <taxon>Candidatus Shapironibacteriota</taxon>
    </lineage>
</organism>
<proteinExistence type="inferred from homology"/>
<evidence type="ECO:0000256" key="8">
    <source>
        <dbReference type="ARBA" id="ARBA00023014"/>
    </source>
</evidence>
<evidence type="ECO:0000256" key="2">
    <source>
        <dbReference type="ARBA" id="ARBA00006490"/>
    </source>
</evidence>
<dbReference type="PROSITE" id="PS00595">
    <property type="entry name" value="AA_TRANSFER_CLASS_5"/>
    <property type="match status" value="1"/>
</dbReference>
<feature type="domain" description="Aminotransferase class V" evidence="11">
    <location>
        <begin position="4"/>
        <end position="382"/>
    </location>
</feature>
<dbReference type="EC" id="2.8.1.7" evidence="3"/>
<dbReference type="GO" id="GO:0051536">
    <property type="term" value="F:iron-sulfur cluster binding"/>
    <property type="evidence" value="ECO:0007669"/>
    <property type="project" value="UniProtKB-KW"/>
</dbReference>
<dbReference type="Pfam" id="PF00266">
    <property type="entry name" value="Aminotran_5"/>
    <property type="match status" value="1"/>
</dbReference>
<evidence type="ECO:0000256" key="10">
    <source>
        <dbReference type="RuleBase" id="RU004504"/>
    </source>
</evidence>
<dbReference type="Gene3D" id="3.90.1150.10">
    <property type="entry name" value="Aspartate Aminotransferase, domain 1"/>
    <property type="match status" value="1"/>
</dbReference>
<comment type="catalytic activity">
    <reaction evidence="9">
        <text>(sulfur carrier)-H + L-cysteine = (sulfur carrier)-SH + L-alanine</text>
        <dbReference type="Rhea" id="RHEA:43892"/>
        <dbReference type="Rhea" id="RHEA-COMP:14737"/>
        <dbReference type="Rhea" id="RHEA-COMP:14739"/>
        <dbReference type="ChEBI" id="CHEBI:29917"/>
        <dbReference type="ChEBI" id="CHEBI:35235"/>
        <dbReference type="ChEBI" id="CHEBI:57972"/>
        <dbReference type="ChEBI" id="CHEBI:64428"/>
        <dbReference type="EC" id="2.8.1.7"/>
    </reaction>
</comment>
<dbReference type="Gene3D" id="1.10.260.50">
    <property type="match status" value="1"/>
</dbReference>
<dbReference type="InterPro" id="IPR016454">
    <property type="entry name" value="Cysteine_dSase"/>
</dbReference>
<dbReference type="AlphaFoldDB" id="A0A2M6YRV8"/>
<evidence type="ECO:0000256" key="3">
    <source>
        <dbReference type="ARBA" id="ARBA00012239"/>
    </source>
</evidence>
<protein>
    <recommendedName>
        <fullName evidence="3">cysteine desulfurase</fullName>
        <ecNumber evidence="3">2.8.1.7</ecNumber>
    </recommendedName>
</protein>
<evidence type="ECO:0000256" key="7">
    <source>
        <dbReference type="ARBA" id="ARBA00023004"/>
    </source>
</evidence>
<dbReference type="EMBL" id="PEWZ01000033">
    <property type="protein sequence ID" value="PIU36209.1"/>
    <property type="molecule type" value="Genomic_DNA"/>
</dbReference>
<evidence type="ECO:0000256" key="5">
    <source>
        <dbReference type="ARBA" id="ARBA00022723"/>
    </source>
</evidence>
<evidence type="ECO:0000256" key="1">
    <source>
        <dbReference type="ARBA" id="ARBA00001933"/>
    </source>
</evidence>
<evidence type="ECO:0000256" key="6">
    <source>
        <dbReference type="ARBA" id="ARBA00022898"/>
    </source>
</evidence>
<keyword evidence="4" id="KW-0808">Transferase</keyword>
<dbReference type="SUPFAM" id="SSF53383">
    <property type="entry name" value="PLP-dependent transferases"/>
    <property type="match status" value="1"/>
</dbReference>
<dbReference type="InterPro" id="IPR000192">
    <property type="entry name" value="Aminotrans_V_dom"/>
</dbReference>
<dbReference type="PANTHER" id="PTHR11601">
    <property type="entry name" value="CYSTEINE DESULFURYLASE FAMILY MEMBER"/>
    <property type="match status" value="1"/>
</dbReference>
<dbReference type="InterPro" id="IPR020578">
    <property type="entry name" value="Aminotrans_V_PyrdxlP_BS"/>
</dbReference>
<evidence type="ECO:0000313" key="12">
    <source>
        <dbReference type="EMBL" id="PIU36209.1"/>
    </source>
</evidence>
<dbReference type="PIRSF" id="PIRSF005572">
    <property type="entry name" value="NifS"/>
    <property type="match status" value="1"/>
</dbReference>
<comment type="cofactor">
    <cofactor evidence="1 10">
        <name>pyridoxal 5'-phosphate</name>
        <dbReference type="ChEBI" id="CHEBI:597326"/>
    </cofactor>
</comment>
<dbReference type="Gene3D" id="3.40.640.10">
    <property type="entry name" value="Type I PLP-dependent aspartate aminotransferase-like (Major domain)"/>
    <property type="match status" value="1"/>
</dbReference>
<reference evidence="13" key="1">
    <citation type="submission" date="2017-09" db="EMBL/GenBank/DDBJ databases">
        <title>Depth-based differentiation of microbial function through sediment-hosted aquifers and enrichment of novel symbionts in the deep terrestrial subsurface.</title>
        <authorList>
            <person name="Probst A.J."/>
            <person name="Ladd B."/>
            <person name="Jarett J.K."/>
            <person name="Geller-Mcgrath D.E."/>
            <person name="Sieber C.M.K."/>
            <person name="Emerson J.B."/>
            <person name="Anantharaman K."/>
            <person name="Thomas B.C."/>
            <person name="Malmstrom R."/>
            <person name="Stieglmeier M."/>
            <person name="Klingl A."/>
            <person name="Woyke T."/>
            <person name="Ryan C.M."/>
            <person name="Banfield J.F."/>
        </authorList>
    </citation>
    <scope>NUCLEOTIDE SEQUENCE [LARGE SCALE GENOMIC DNA]</scope>
</reference>
<dbReference type="PANTHER" id="PTHR11601:SF34">
    <property type="entry name" value="CYSTEINE DESULFURASE"/>
    <property type="match status" value="1"/>
</dbReference>
<evidence type="ECO:0000313" key="13">
    <source>
        <dbReference type="Proteomes" id="UP000229502"/>
    </source>
</evidence>
<accession>A0A2M6YRV8</accession>
<evidence type="ECO:0000259" key="11">
    <source>
        <dbReference type="Pfam" id="PF00266"/>
    </source>
</evidence>
<keyword evidence="6" id="KW-0663">Pyridoxal phosphate</keyword>
<dbReference type="InterPro" id="IPR015422">
    <property type="entry name" value="PyrdxlP-dep_Trfase_small"/>
</dbReference>
<keyword evidence="7" id="KW-0408">Iron</keyword>
<dbReference type="InterPro" id="IPR015424">
    <property type="entry name" value="PyrdxlP-dep_Trfase"/>
</dbReference>
<dbReference type="Proteomes" id="UP000229502">
    <property type="component" value="Unassembled WGS sequence"/>
</dbReference>